<proteinExistence type="predicted"/>
<organism evidence="1 2">
    <name type="scientific">Cellulomonas bogoriensis 69B4 = DSM 16987</name>
    <dbReference type="NCBI Taxonomy" id="1386082"/>
    <lineage>
        <taxon>Bacteria</taxon>
        <taxon>Bacillati</taxon>
        <taxon>Actinomycetota</taxon>
        <taxon>Actinomycetes</taxon>
        <taxon>Micrococcales</taxon>
        <taxon>Cellulomonadaceae</taxon>
        <taxon>Cellulomonas</taxon>
    </lineage>
</organism>
<gene>
    <name evidence="1" type="ORF">N869_10735</name>
</gene>
<dbReference type="PANTHER" id="PTHR19288">
    <property type="entry name" value="4-NITROPHENYLPHOSPHATASE-RELATED"/>
    <property type="match status" value="1"/>
</dbReference>
<dbReference type="Gene3D" id="3.40.50.1000">
    <property type="entry name" value="HAD superfamily/HAD-like"/>
    <property type="match status" value="2"/>
</dbReference>
<dbReference type="EMBL" id="AXCZ01000314">
    <property type="protein sequence ID" value="KGM08488.1"/>
    <property type="molecule type" value="Genomic_DNA"/>
</dbReference>
<dbReference type="AlphaFoldDB" id="A0A0A0BJ00"/>
<dbReference type="InterPro" id="IPR006357">
    <property type="entry name" value="HAD-SF_hydro_IIA"/>
</dbReference>
<dbReference type="Proteomes" id="UP000054314">
    <property type="component" value="Unassembled WGS sequence"/>
</dbReference>
<sequence>MTTPQTVLLDLEGTLYTRDGVIDGAAEAVRRLRADGHVLRFLTNTDSQGTADLHAALVARGLEVPAQELFTPVVAASVALADDPGARVLVLGTAAVTAELAARLTVVGPGEEPTHVVVGDVRHSLTYDLLDGAFAALHGGARLVALQKGRFFLSGGVAHLDTGAVVAALEHAAAVEALVVGKPSTDFVRLALRSAPGSMDPGRTWVVGDDASTDVAMGLAFGARTVQVRTGKFALQSGDPSLPRAGAVVDSVADLPELMRSEAP</sequence>
<dbReference type="Pfam" id="PF13242">
    <property type="entry name" value="Hydrolase_like"/>
    <property type="match status" value="1"/>
</dbReference>
<dbReference type="InterPro" id="IPR023214">
    <property type="entry name" value="HAD_sf"/>
</dbReference>
<dbReference type="GO" id="GO:0005737">
    <property type="term" value="C:cytoplasm"/>
    <property type="evidence" value="ECO:0007669"/>
    <property type="project" value="TreeGrafter"/>
</dbReference>
<dbReference type="SUPFAM" id="SSF56784">
    <property type="entry name" value="HAD-like"/>
    <property type="match status" value="1"/>
</dbReference>
<accession>A0A0A0BJ00</accession>
<dbReference type="Pfam" id="PF13344">
    <property type="entry name" value="Hydrolase_6"/>
    <property type="match status" value="1"/>
</dbReference>
<dbReference type="RefSeq" id="WP_035062976.1">
    <property type="nucleotide sequence ID" value="NZ_AXCZ01000314.1"/>
</dbReference>
<name>A0A0A0BJ00_9CELL</name>
<evidence type="ECO:0000313" key="2">
    <source>
        <dbReference type="Proteomes" id="UP000054314"/>
    </source>
</evidence>
<evidence type="ECO:0000313" key="1">
    <source>
        <dbReference type="EMBL" id="KGM08488.1"/>
    </source>
</evidence>
<reference evidence="1 2" key="1">
    <citation type="submission" date="2013-08" db="EMBL/GenBank/DDBJ databases">
        <title>Genome sequencing of Cellulomonas bogoriensis 69B4.</title>
        <authorList>
            <person name="Chen F."/>
            <person name="Li Y."/>
            <person name="Wang G."/>
        </authorList>
    </citation>
    <scope>NUCLEOTIDE SEQUENCE [LARGE SCALE GENOMIC DNA]</scope>
    <source>
        <strain evidence="1 2">69B4</strain>
    </source>
</reference>
<dbReference type="PANTHER" id="PTHR19288:SF46">
    <property type="entry name" value="HALOACID DEHALOGENASE-LIKE HYDROLASE DOMAIN-CONTAINING PROTEIN 2"/>
    <property type="match status" value="1"/>
</dbReference>
<protein>
    <submittedName>
        <fullName evidence="1">Haloacid dehalogenase</fullName>
    </submittedName>
</protein>
<dbReference type="InterPro" id="IPR036412">
    <property type="entry name" value="HAD-like_sf"/>
</dbReference>
<dbReference type="GO" id="GO:0016791">
    <property type="term" value="F:phosphatase activity"/>
    <property type="evidence" value="ECO:0007669"/>
    <property type="project" value="TreeGrafter"/>
</dbReference>
<dbReference type="OrthoDB" id="148966at2"/>
<keyword evidence="2" id="KW-1185">Reference proteome</keyword>
<comment type="caution">
    <text evidence="1">The sequence shown here is derived from an EMBL/GenBank/DDBJ whole genome shotgun (WGS) entry which is preliminary data.</text>
</comment>